<organism evidence="1 2">
    <name type="scientific">Xylaria curta</name>
    <dbReference type="NCBI Taxonomy" id="42375"/>
    <lineage>
        <taxon>Eukaryota</taxon>
        <taxon>Fungi</taxon>
        <taxon>Dikarya</taxon>
        <taxon>Ascomycota</taxon>
        <taxon>Pezizomycotina</taxon>
        <taxon>Sordariomycetes</taxon>
        <taxon>Xylariomycetidae</taxon>
        <taxon>Xylariales</taxon>
        <taxon>Xylariaceae</taxon>
        <taxon>Xylaria</taxon>
    </lineage>
</organism>
<keyword evidence="2" id="KW-1185">Reference proteome</keyword>
<accession>A0ACC1PNQ2</accession>
<name>A0ACC1PNQ2_9PEZI</name>
<comment type="caution">
    <text evidence="1">The sequence shown here is derived from an EMBL/GenBank/DDBJ whole genome shotgun (WGS) entry which is preliminary data.</text>
</comment>
<dbReference type="EMBL" id="JAPDGR010000053">
    <property type="protein sequence ID" value="KAJ2997595.1"/>
    <property type="molecule type" value="Genomic_DNA"/>
</dbReference>
<reference evidence="1" key="1">
    <citation type="submission" date="2022-10" db="EMBL/GenBank/DDBJ databases">
        <title>Genome Sequence of Xylaria curta.</title>
        <authorList>
            <person name="Buettner E."/>
        </authorList>
    </citation>
    <scope>NUCLEOTIDE SEQUENCE</scope>
    <source>
        <strain evidence="1">Babe10</strain>
    </source>
</reference>
<evidence type="ECO:0000313" key="1">
    <source>
        <dbReference type="EMBL" id="KAJ2997595.1"/>
    </source>
</evidence>
<protein>
    <submittedName>
        <fullName evidence="1">Uncharacterized protein</fullName>
    </submittedName>
</protein>
<gene>
    <name evidence="1" type="ORF">NUW58_g609</name>
</gene>
<sequence>MDLTQIHTLPQAEQDAILNGPALPLPPGITESRFDDPPNGDALAYTAVTLCLVASSLAVIVRFYAKCIRARKIQIEECLMVAAFGIFVGYIYVTYWLLDIIGFFVHQWDVRFKDFWTLLYIIHVGSNFYSVTMLIMKALILREWRRIFVPLGIRNTFWWTCNLVIGINVLFYAAAIFLENLSCFPLQRIWDKTVPGSECLDFKITVLTGASINVILDLITLVLPQKVIWSLQLSRKKKIGVSLVFTIGLLSDDTAYTLSALSLWLIAEMTCMFLIFTGPAVPSAFAKTEWMSKVKKSFQSWSKGTPRQATDTTDYSWPKPKADAKNSRKYRKIDEYELRTTNVTSDGEMPHNFTDAQGHAGSSTGIMRTTQFTTAEEFIEDGAQLVQQHPWNKNI</sequence>
<dbReference type="Proteomes" id="UP001143856">
    <property type="component" value="Unassembled WGS sequence"/>
</dbReference>
<proteinExistence type="predicted"/>
<evidence type="ECO:0000313" key="2">
    <source>
        <dbReference type="Proteomes" id="UP001143856"/>
    </source>
</evidence>